<dbReference type="NCBIfam" id="TIGR01224">
    <property type="entry name" value="hutI"/>
    <property type="match status" value="1"/>
</dbReference>
<evidence type="ECO:0000259" key="9">
    <source>
        <dbReference type="Pfam" id="PF01979"/>
    </source>
</evidence>
<dbReference type="Gene3D" id="3.20.20.140">
    <property type="entry name" value="Metal-dependent hydrolases"/>
    <property type="match status" value="1"/>
</dbReference>
<feature type="binding site" evidence="8">
    <location>
        <position position="238"/>
    </location>
    <ligand>
        <name>4-imidazolone-5-propanoate</name>
        <dbReference type="ChEBI" id="CHEBI:77893"/>
    </ligand>
</feature>
<dbReference type="AlphaFoldDB" id="A0A1M7GBK2"/>
<keyword evidence="7 8" id="KW-0408">Iron</keyword>
<evidence type="ECO:0000256" key="1">
    <source>
        <dbReference type="ARBA" id="ARBA00012864"/>
    </source>
</evidence>
<evidence type="ECO:0000256" key="2">
    <source>
        <dbReference type="ARBA" id="ARBA00022490"/>
    </source>
</evidence>
<dbReference type="InterPro" id="IPR032466">
    <property type="entry name" value="Metal_Hydrolase"/>
</dbReference>
<dbReference type="InterPro" id="IPR005920">
    <property type="entry name" value="HutI"/>
</dbReference>
<dbReference type="PANTHER" id="PTHR42752:SF1">
    <property type="entry name" value="IMIDAZOLONEPROPIONASE-RELATED"/>
    <property type="match status" value="1"/>
</dbReference>
<feature type="binding site" evidence="8">
    <location>
        <position position="235"/>
    </location>
    <ligand>
        <name>Zn(2+)</name>
        <dbReference type="ChEBI" id="CHEBI:29105"/>
    </ligand>
</feature>
<comment type="pathway">
    <text evidence="8">Amino-acid degradation; L-histidine degradation into L-glutamate; N-formimidoyl-L-glutamate from L-histidine: step 3/3.</text>
</comment>
<dbReference type="RefSeq" id="WP_073035726.1">
    <property type="nucleotide sequence ID" value="NZ_BMLR01000011.1"/>
</dbReference>
<evidence type="ECO:0000256" key="3">
    <source>
        <dbReference type="ARBA" id="ARBA00022723"/>
    </source>
</evidence>
<dbReference type="HAMAP" id="MF_00372">
    <property type="entry name" value="HutI"/>
    <property type="match status" value="1"/>
</dbReference>
<dbReference type="InterPro" id="IPR006680">
    <property type="entry name" value="Amidohydro-rel"/>
</dbReference>
<evidence type="ECO:0000256" key="6">
    <source>
        <dbReference type="ARBA" id="ARBA00022833"/>
    </source>
</evidence>
<keyword evidence="4 8" id="KW-0378">Hydrolase</keyword>
<evidence type="ECO:0000256" key="7">
    <source>
        <dbReference type="ARBA" id="ARBA00023004"/>
    </source>
</evidence>
<gene>
    <name evidence="8" type="primary">hutI</name>
    <name evidence="11" type="ORF">SAMN05444398_11097</name>
</gene>
<keyword evidence="12" id="KW-1185">Reference proteome</keyword>
<comment type="similarity">
    <text evidence="8">Belongs to the metallo-dependent hydrolases superfamily. HutI family.</text>
</comment>
<dbReference type="UniPathway" id="UPA00379">
    <property type="reaction ID" value="UER00551"/>
</dbReference>
<keyword evidence="2 8" id="KW-0963">Cytoplasm</keyword>
<dbReference type="GO" id="GO:0019556">
    <property type="term" value="P:L-histidine catabolic process to glutamate and formamide"/>
    <property type="evidence" value="ECO:0007669"/>
    <property type="project" value="UniProtKB-UniRule"/>
</dbReference>
<feature type="binding site" evidence="8">
    <location>
        <position position="137"/>
    </location>
    <ligand>
        <name>N-formimidoyl-L-glutamate</name>
        <dbReference type="ChEBI" id="CHEBI:58928"/>
    </ligand>
</feature>
<dbReference type="GO" id="GO:0008270">
    <property type="term" value="F:zinc ion binding"/>
    <property type="evidence" value="ECO:0007669"/>
    <property type="project" value="UniProtKB-UniRule"/>
</dbReference>
<evidence type="ECO:0000256" key="5">
    <source>
        <dbReference type="ARBA" id="ARBA00022808"/>
    </source>
</evidence>
<feature type="binding site" evidence="8">
    <location>
        <position position="137"/>
    </location>
    <ligand>
        <name>4-imidazolone-5-propanoate</name>
        <dbReference type="ChEBI" id="CHEBI:77893"/>
    </ligand>
</feature>
<dbReference type="GO" id="GO:0050480">
    <property type="term" value="F:imidazolonepropionase activity"/>
    <property type="evidence" value="ECO:0007669"/>
    <property type="project" value="UniProtKB-UniRule"/>
</dbReference>
<feature type="domain" description="Aminodeoxyfutalosine deaminase/Imidazolonepropionase-like composite" evidence="10">
    <location>
        <begin position="23"/>
        <end position="45"/>
    </location>
</feature>
<feature type="binding site" evidence="8">
    <location>
        <position position="65"/>
    </location>
    <ligand>
        <name>Fe(3+)</name>
        <dbReference type="ChEBI" id="CHEBI:29034"/>
    </ligand>
</feature>
<dbReference type="Pfam" id="PF22039">
    <property type="entry name" value="HUTI_composite_bact"/>
    <property type="match status" value="1"/>
</dbReference>
<organism evidence="11 12">
    <name type="scientific">Roseovarius pacificus</name>
    <dbReference type="NCBI Taxonomy" id="337701"/>
    <lineage>
        <taxon>Bacteria</taxon>
        <taxon>Pseudomonadati</taxon>
        <taxon>Pseudomonadota</taxon>
        <taxon>Alphaproteobacteria</taxon>
        <taxon>Rhodobacterales</taxon>
        <taxon>Roseobacteraceae</taxon>
        <taxon>Roseovarius</taxon>
    </lineage>
</organism>
<dbReference type="Proteomes" id="UP000183974">
    <property type="component" value="Unassembled WGS sequence"/>
</dbReference>
<feature type="binding site" evidence="8">
    <location>
        <position position="170"/>
    </location>
    <ligand>
        <name>4-imidazolone-5-propanoate</name>
        <dbReference type="ChEBI" id="CHEBI:77893"/>
    </ligand>
</feature>
<feature type="binding site" evidence="8">
    <location>
        <position position="312"/>
    </location>
    <ligand>
        <name>N-formimidoyl-L-glutamate</name>
        <dbReference type="ChEBI" id="CHEBI:58928"/>
    </ligand>
</feature>
<feature type="binding site" evidence="8">
    <location>
        <position position="314"/>
    </location>
    <ligand>
        <name>N-formimidoyl-L-glutamate</name>
        <dbReference type="ChEBI" id="CHEBI:58928"/>
    </ligand>
</feature>
<evidence type="ECO:0000256" key="4">
    <source>
        <dbReference type="ARBA" id="ARBA00022801"/>
    </source>
</evidence>
<accession>A0A1M7GBK2</accession>
<keyword evidence="6 8" id="KW-0862">Zinc</keyword>
<feature type="domain" description="Amidohydrolase-related" evidence="9">
    <location>
        <begin position="57"/>
        <end position="372"/>
    </location>
</feature>
<dbReference type="InterPro" id="IPR054418">
    <property type="entry name" value="MQNX/HUTI_composite_N"/>
</dbReference>
<comment type="catalytic activity">
    <reaction evidence="8">
        <text>4-imidazolone-5-propanoate + H2O = N-formimidoyl-L-glutamate</text>
        <dbReference type="Rhea" id="RHEA:23660"/>
        <dbReference type="ChEBI" id="CHEBI:15377"/>
        <dbReference type="ChEBI" id="CHEBI:58928"/>
        <dbReference type="ChEBI" id="CHEBI:77893"/>
        <dbReference type="EC" id="3.5.2.7"/>
    </reaction>
</comment>
<feature type="binding site" evidence="8">
    <location>
        <position position="310"/>
    </location>
    <ligand>
        <name>Fe(3+)</name>
        <dbReference type="ChEBI" id="CHEBI:29034"/>
    </ligand>
</feature>
<feature type="binding site" evidence="8">
    <location>
        <position position="315"/>
    </location>
    <ligand>
        <name>4-imidazolone-5-propanoate</name>
        <dbReference type="ChEBI" id="CHEBI:77893"/>
    </ligand>
</feature>
<comment type="function">
    <text evidence="8">Catalyzes the hydrolytic cleavage of the carbon-nitrogen bond in imidazolone-5-propanoate to yield N-formimidoyl-L-glutamate. It is the third step in the universal histidine degradation pathway.</text>
</comment>
<name>A0A1M7GBK2_9RHOB</name>
<dbReference type="OrthoDB" id="9776455at2"/>
<feature type="binding site" evidence="8">
    <location>
        <position position="235"/>
    </location>
    <ligand>
        <name>Fe(3+)</name>
        <dbReference type="ChEBI" id="CHEBI:29034"/>
    </ligand>
</feature>
<feature type="binding site" evidence="8">
    <location>
        <position position="310"/>
    </location>
    <ligand>
        <name>Zn(2+)</name>
        <dbReference type="ChEBI" id="CHEBI:29105"/>
    </ligand>
</feature>
<evidence type="ECO:0000313" key="12">
    <source>
        <dbReference type="Proteomes" id="UP000183974"/>
    </source>
</evidence>
<dbReference type="FunFam" id="3.20.20.140:FF:000007">
    <property type="entry name" value="Imidazolonepropionase"/>
    <property type="match status" value="1"/>
</dbReference>
<dbReference type="GO" id="GO:0019557">
    <property type="term" value="P:L-histidine catabolic process to glutamate and formate"/>
    <property type="evidence" value="ECO:0007669"/>
    <property type="project" value="UniProtKB-UniPathway"/>
</dbReference>
<keyword evidence="5 8" id="KW-0369">Histidine metabolism</keyword>
<sequence length="396" mass="42254">MLLRNARIATMCDGPDYGLIEKGAVVIEGDRIAWVGPEADLPTTHDLQGENLKRRLITPALIDCHTHIVHGGDRAGEFEMRLGGASYEEVARTGGGIVSTVRATRTASEDDLLRSALRFADALIAEGVSVIEVKSGYGLDVETELKMLRVARRIEQVRPVRICTSFLGAHAVPQDMQGNPDMYIQQVCIPALRQAAAEGLVDAVDGFCEGIAFTPEQIEPVFQEAQRLGLPVKLHAEQLSQSGGTQLAARYGALSADHVEYADEADAEALARSGGTAVLLPGAFYTLHETQKPPVDAFRKHGVPMALATDCNPGSSPLSSLLLTMNMGCTLFGLTPAEALAGVTQNAARALGLSDCGQVAAGHRADLAIWNVGQPAELAYRIGFNPLHRRIFGGKE</sequence>
<feature type="binding site" evidence="8">
    <location>
        <position position="67"/>
    </location>
    <ligand>
        <name>Fe(3+)</name>
        <dbReference type="ChEBI" id="CHEBI:29034"/>
    </ligand>
</feature>
<dbReference type="Gene3D" id="2.30.40.10">
    <property type="entry name" value="Urease, subunit C, domain 1"/>
    <property type="match status" value="1"/>
</dbReference>
<feature type="binding site" evidence="8">
    <location>
        <position position="67"/>
    </location>
    <ligand>
        <name>Zn(2+)</name>
        <dbReference type="ChEBI" id="CHEBI:29105"/>
    </ligand>
</feature>
<protein>
    <recommendedName>
        <fullName evidence="1 8">Imidazolonepropionase</fullName>
        <ecNumber evidence="1 8">3.5.2.7</ecNumber>
    </recommendedName>
    <alternativeName>
        <fullName evidence="8">Imidazolone-5-propionate hydrolase</fullName>
    </alternativeName>
</protein>
<dbReference type="EMBL" id="FRBR01000010">
    <property type="protein sequence ID" value="SHM13653.1"/>
    <property type="molecule type" value="Genomic_DNA"/>
</dbReference>
<dbReference type="SUPFAM" id="SSF51556">
    <property type="entry name" value="Metallo-dependent hydrolases"/>
    <property type="match status" value="1"/>
</dbReference>
<comment type="subcellular location">
    <subcellularLocation>
        <location evidence="8">Cytoplasm</location>
    </subcellularLocation>
</comment>
<dbReference type="GO" id="GO:0005737">
    <property type="term" value="C:cytoplasm"/>
    <property type="evidence" value="ECO:0007669"/>
    <property type="project" value="UniProtKB-SubCell"/>
</dbReference>
<proteinExistence type="inferred from homology"/>
<keyword evidence="3 8" id="KW-0479">Metal-binding</keyword>
<feature type="binding site" evidence="8">
    <location>
        <position position="74"/>
    </location>
    <ligand>
        <name>4-imidazolone-5-propanoate</name>
        <dbReference type="ChEBI" id="CHEBI:77893"/>
    </ligand>
</feature>
<dbReference type="SUPFAM" id="SSF51338">
    <property type="entry name" value="Composite domain of metallo-dependent hydrolases"/>
    <property type="match status" value="1"/>
</dbReference>
<dbReference type="EC" id="3.5.2.7" evidence="1 8"/>
<dbReference type="PANTHER" id="PTHR42752">
    <property type="entry name" value="IMIDAZOLONEPROPIONASE"/>
    <property type="match status" value="1"/>
</dbReference>
<dbReference type="GO" id="GO:0005506">
    <property type="term" value="F:iron ion binding"/>
    <property type="evidence" value="ECO:0007669"/>
    <property type="project" value="UniProtKB-UniRule"/>
</dbReference>
<evidence type="ECO:0000259" key="10">
    <source>
        <dbReference type="Pfam" id="PF22039"/>
    </source>
</evidence>
<dbReference type="STRING" id="337701.SAMN05444398_11097"/>
<dbReference type="InterPro" id="IPR011059">
    <property type="entry name" value="Metal-dep_hydrolase_composite"/>
</dbReference>
<feature type="binding site" evidence="8">
    <location>
        <position position="65"/>
    </location>
    <ligand>
        <name>Zn(2+)</name>
        <dbReference type="ChEBI" id="CHEBI:29105"/>
    </ligand>
</feature>
<evidence type="ECO:0000256" key="8">
    <source>
        <dbReference type="HAMAP-Rule" id="MF_00372"/>
    </source>
</evidence>
<reference evidence="11 12" key="1">
    <citation type="submission" date="2016-11" db="EMBL/GenBank/DDBJ databases">
        <authorList>
            <person name="Jaros S."/>
            <person name="Januszkiewicz K."/>
            <person name="Wedrychowicz H."/>
        </authorList>
    </citation>
    <scope>NUCLEOTIDE SEQUENCE [LARGE SCALE GENOMIC DNA]</scope>
    <source>
        <strain evidence="11 12">DSM 29589</strain>
    </source>
</reference>
<evidence type="ECO:0000313" key="11">
    <source>
        <dbReference type="EMBL" id="SHM13653.1"/>
    </source>
</evidence>
<dbReference type="Pfam" id="PF01979">
    <property type="entry name" value="Amidohydro_1"/>
    <property type="match status" value="1"/>
</dbReference>
<comment type="cofactor">
    <cofactor evidence="8">
        <name>Zn(2+)</name>
        <dbReference type="ChEBI" id="CHEBI:29105"/>
    </cofactor>
    <cofactor evidence="8">
        <name>Fe(3+)</name>
        <dbReference type="ChEBI" id="CHEBI:29034"/>
    </cofactor>
    <text evidence="8">Binds 1 zinc or iron ion per subunit.</text>
</comment>